<dbReference type="NCBIfam" id="TIGR04045">
    <property type="entry name" value="MSMEG_0567_GNAT"/>
    <property type="match status" value="1"/>
</dbReference>
<dbReference type="Proteomes" id="UP001428817">
    <property type="component" value="Unassembled WGS sequence"/>
</dbReference>
<dbReference type="EMBL" id="BAABJP010000030">
    <property type="protein sequence ID" value="GAA5164171.1"/>
    <property type="molecule type" value="Genomic_DNA"/>
</dbReference>
<reference evidence="3" key="1">
    <citation type="journal article" date="2019" name="Int. J. Syst. Evol. Microbiol.">
        <title>The Global Catalogue of Microorganisms (GCM) 10K type strain sequencing project: providing services to taxonomists for standard genome sequencing and annotation.</title>
        <authorList>
            <consortium name="The Broad Institute Genomics Platform"/>
            <consortium name="The Broad Institute Genome Sequencing Center for Infectious Disease"/>
            <person name="Wu L."/>
            <person name="Ma J."/>
        </authorList>
    </citation>
    <scope>NUCLEOTIDE SEQUENCE [LARGE SCALE GENOMIC DNA]</scope>
    <source>
        <strain evidence="3">JCM 18303</strain>
    </source>
</reference>
<proteinExistence type="predicted"/>
<dbReference type="RefSeq" id="WP_185062328.1">
    <property type="nucleotide sequence ID" value="NZ_BAABJP010000030.1"/>
</dbReference>
<comment type="caution">
    <text evidence="2">The sequence shown here is derived from an EMBL/GenBank/DDBJ whole genome shotgun (WGS) entry which is preliminary data.</text>
</comment>
<sequence length="160" mass="17343">MSAAPELAASARCQVIDNAGDLAAHHAIRHAVFVLEQHVFSESDRDHRDHDPVTRHVIGYVGGAPAGAVRLFPLDPRDPGGDWQGDRLAVLPEYRASGLGMPLVRFAVATAGALGGRMMIAHIQPANRTFFRRLGWTQRGGPEIYVGRPHLLMTIDLTPA</sequence>
<gene>
    <name evidence="2" type="ORF">GCM10023321_52230</name>
</gene>
<dbReference type="InterPro" id="IPR024035">
    <property type="entry name" value="MSMEG_0567_GNAT"/>
</dbReference>
<dbReference type="Gene3D" id="3.40.630.30">
    <property type="match status" value="1"/>
</dbReference>
<dbReference type="InterPro" id="IPR016181">
    <property type="entry name" value="Acyl_CoA_acyltransferase"/>
</dbReference>
<keyword evidence="3" id="KW-1185">Reference proteome</keyword>
<dbReference type="InterPro" id="IPR000182">
    <property type="entry name" value="GNAT_dom"/>
</dbReference>
<dbReference type="CDD" id="cd04301">
    <property type="entry name" value="NAT_SF"/>
    <property type="match status" value="1"/>
</dbReference>
<organism evidence="2 3">
    <name type="scientific">Pseudonocardia eucalypti</name>
    <dbReference type="NCBI Taxonomy" id="648755"/>
    <lineage>
        <taxon>Bacteria</taxon>
        <taxon>Bacillati</taxon>
        <taxon>Actinomycetota</taxon>
        <taxon>Actinomycetes</taxon>
        <taxon>Pseudonocardiales</taxon>
        <taxon>Pseudonocardiaceae</taxon>
        <taxon>Pseudonocardia</taxon>
    </lineage>
</organism>
<dbReference type="Pfam" id="PF00583">
    <property type="entry name" value="Acetyltransf_1"/>
    <property type="match status" value="1"/>
</dbReference>
<evidence type="ECO:0000259" key="1">
    <source>
        <dbReference type="PROSITE" id="PS51186"/>
    </source>
</evidence>
<dbReference type="SUPFAM" id="SSF55729">
    <property type="entry name" value="Acyl-CoA N-acyltransferases (Nat)"/>
    <property type="match status" value="1"/>
</dbReference>
<name>A0ABP9QM97_9PSEU</name>
<accession>A0ABP9QM97</accession>
<evidence type="ECO:0000313" key="3">
    <source>
        <dbReference type="Proteomes" id="UP001428817"/>
    </source>
</evidence>
<feature type="domain" description="N-acetyltransferase" evidence="1">
    <location>
        <begin position="13"/>
        <end position="158"/>
    </location>
</feature>
<dbReference type="PROSITE" id="PS51186">
    <property type="entry name" value="GNAT"/>
    <property type="match status" value="1"/>
</dbReference>
<evidence type="ECO:0000313" key="2">
    <source>
        <dbReference type="EMBL" id="GAA5164171.1"/>
    </source>
</evidence>
<protein>
    <recommendedName>
        <fullName evidence="1">N-acetyltransferase domain-containing protein</fullName>
    </recommendedName>
</protein>